<evidence type="ECO:0000256" key="15">
    <source>
        <dbReference type="ARBA" id="ARBA00023228"/>
    </source>
</evidence>
<keyword evidence="13" id="KW-0862">Zinc</keyword>
<evidence type="ECO:0000256" key="6">
    <source>
        <dbReference type="ARBA" id="ARBA00012483"/>
    </source>
</evidence>
<evidence type="ECO:0000256" key="2">
    <source>
        <dbReference type="ARBA" id="ARBA00004170"/>
    </source>
</evidence>
<dbReference type="GO" id="GO:0070936">
    <property type="term" value="P:protein K48-linked ubiquitination"/>
    <property type="evidence" value="ECO:0007669"/>
    <property type="project" value="TreeGrafter"/>
</dbReference>
<evidence type="ECO:0000256" key="4">
    <source>
        <dbReference type="ARBA" id="ARBA00004371"/>
    </source>
</evidence>
<keyword evidence="11 17" id="KW-0863">Zinc-finger</keyword>
<dbReference type="GO" id="GO:0008270">
    <property type="term" value="F:zinc ion binding"/>
    <property type="evidence" value="ECO:0007669"/>
    <property type="project" value="UniProtKB-KW"/>
</dbReference>
<gene>
    <name evidence="19" type="ORF">AO440_002208</name>
</gene>
<dbReference type="Gene3D" id="3.30.40.10">
    <property type="entry name" value="Zinc/RING finger domain, C3HC4 (zinc finger)"/>
    <property type="match status" value="2"/>
</dbReference>
<dbReference type="EMBL" id="LLZZ01000116">
    <property type="protein sequence ID" value="KTB04707.1"/>
    <property type="molecule type" value="Genomic_DNA"/>
</dbReference>
<dbReference type="InterPro" id="IPR011011">
    <property type="entry name" value="Znf_FYVE_PHD"/>
</dbReference>
<dbReference type="GO" id="GO:0005770">
    <property type="term" value="C:late endosome"/>
    <property type="evidence" value="ECO:0007669"/>
    <property type="project" value="EnsemblFungi"/>
</dbReference>
<evidence type="ECO:0000256" key="11">
    <source>
        <dbReference type="ARBA" id="ARBA00022771"/>
    </source>
</evidence>
<comment type="caution">
    <text evidence="19">The sequence shown here is derived from an EMBL/GenBank/DDBJ whole genome shotgun (WGS) entry which is preliminary data.</text>
</comment>
<dbReference type="VEuPathDB" id="FungiDB:CAGL0H07315g"/>
<keyword evidence="9" id="KW-0479">Metal-binding</keyword>
<evidence type="ECO:0000313" key="19">
    <source>
        <dbReference type="EMBL" id="KTB04707.1"/>
    </source>
</evidence>
<dbReference type="Pfam" id="PF13639">
    <property type="entry name" value="zf-RING_2"/>
    <property type="match status" value="1"/>
</dbReference>
<dbReference type="GO" id="GO:0000329">
    <property type="term" value="C:fungal-type vacuole membrane"/>
    <property type="evidence" value="ECO:0007669"/>
    <property type="project" value="EnsemblFungi"/>
</dbReference>
<evidence type="ECO:0000313" key="20">
    <source>
        <dbReference type="Proteomes" id="UP000054886"/>
    </source>
</evidence>
<evidence type="ECO:0000256" key="18">
    <source>
        <dbReference type="SAM" id="MobiDB-lite"/>
    </source>
</evidence>
<evidence type="ECO:0000256" key="16">
    <source>
        <dbReference type="ARBA" id="ARBA00023288"/>
    </source>
</evidence>
<dbReference type="SMART" id="SM00184">
    <property type="entry name" value="RING"/>
    <property type="match status" value="1"/>
</dbReference>
<dbReference type="PROSITE" id="PS50178">
    <property type="entry name" value="ZF_FYVE"/>
    <property type="match status" value="1"/>
</dbReference>
<evidence type="ECO:0000256" key="7">
    <source>
        <dbReference type="ARBA" id="ARBA00022679"/>
    </source>
</evidence>
<dbReference type="GO" id="GO:0061630">
    <property type="term" value="F:ubiquitin protein ligase activity"/>
    <property type="evidence" value="ECO:0007669"/>
    <property type="project" value="UniProtKB-EC"/>
</dbReference>
<dbReference type="VEuPathDB" id="FungiDB:GVI51_H07227"/>
<evidence type="ECO:0000256" key="13">
    <source>
        <dbReference type="ARBA" id="ARBA00022833"/>
    </source>
</evidence>
<dbReference type="VEuPathDB" id="FungiDB:B1J91_H07315g"/>
<dbReference type="Pfam" id="PF01363">
    <property type="entry name" value="FYVE"/>
    <property type="match status" value="1"/>
</dbReference>
<evidence type="ECO:0000256" key="14">
    <source>
        <dbReference type="ARBA" id="ARBA00023136"/>
    </source>
</evidence>
<dbReference type="EC" id="2.3.2.27" evidence="6"/>
<dbReference type="SMART" id="SM00064">
    <property type="entry name" value="FYVE"/>
    <property type="match status" value="1"/>
</dbReference>
<dbReference type="PANTHER" id="PTHR46661:SF4">
    <property type="entry name" value="RING-TYPE DOMAIN-CONTAINING PROTEIN"/>
    <property type="match status" value="1"/>
</dbReference>
<evidence type="ECO:0000256" key="12">
    <source>
        <dbReference type="ARBA" id="ARBA00022786"/>
    </source>
</evidence>
<organism evidence="19 20">
    <name type="scientific">Candida glabrata</name>
    <name type="common">Yeast</name>
    <name type="synonym">Torulopsis glabrata</name>
    <dbReference type="NCBI Taxonomy" id="5478"/>
    <lineage>
        <taxon>Eukaryota</taxon>
        <taxon>Fungi</taxon>
        <taxon>Dikarya</taxon>
        <taxon>Ascomycota</taxon>
        <taxon>Saccharomycotina</taxon>
        <taxon>Saccharomycetes</taxon>
        <taxon>Saccharomycetales</taxon>
        <taxon>Saccharomycetaceae</taxon>
        <taxon>Nakaseomyces</taxon>
    </lineage>
</organism>
<dbReference type="GO" id="GO:0043161">
    <property type="term" value="P:proteasome-mediated ubiquitin-dependent protein catabolic process"/>
    <property type="evidence" value="ECO:0007669"/>
    <property type="project" value="TreeGrafter"/>
</dbReference>
<protein>
    <recommendedName>
        <fullName evidence="6">RING-type E3 ubiquitin transferase</fullName>
        <ecNumber evidence="6">2.3.2.27</ecNumber>
    </recommendedName>
</protein>
<dbReference type="GO" id="GO:0042176">
    <property type="term" value="P:regulation of protein catabolic process"/>
    <property type="evidence" value="ECO:0007669"/>
    <property type="project" value="EnsemblFungi"/>
</dbReference>
<dbReference type="InterPro" id="IPR013083">
    <property type="entry name" value="Znf_RING/FYVE/PHD"/>
</dbReference>
<evidence type="ECO:0000256" key="5">
    <source>
        <dbReference type="ARBA" id="ARBA00004906"/>
    </source>
</evidence>
<evidence type="ECO:0000256" key="1">
    <source>
        <dbReference type="ARBA" id="ARBA00000900"/>
    </source>
</evidence>
<feature type="compositionally biased region" description="Low complexity" evidence="18">
    <location>
        <begin position="115"/>
        <end position="136"/>
    </location>
</feature>
<dbReference type="AlphaFoldDB" id="A0A0W0DWM1"/>
<dbReference type="PROSITE" id="PS50089">
    <property type="entry name" value="ZF_RING_2"/>
    <property type="match status" value="1"/>
</dbReference>
<feature type="region of interest" description="Disordered" evidence="18">
    <location>
        <begin position="101"/>
        <end position="141"/>
    </location>
</feature>
<dbReference type="GO" id="GO:0045721">
    <property type="term" value="P:negative regulation of gluconeogenesis"/>
    <property type="evidence" value="ECO:0007669"/>
    <property type="project" value="EnsemblFungi"/>
</dbReference>
<sequence length="278" mass="32176">MTRRCSVVNAGAIWKPDDDSKVCDKCGVRFTFLYRRHHCRCCGNIYCHNCTHNFILYDTTRVRVVKNPESYWEYPPYRTCDTCFETLRSQNLISSKYHYEEIPDADSNEPDDTTTDIADSTAGTTTTDTTDTTNTDSSMNHDSHAYEMNHCPLCNQDLRTFPTEEDAQQHVERCITSAEQTQQHQEQESEEPPRCPTLQNRMLVYKIPATTAPENEPQGYQECPICFEEMVPGEKVGRLECLCVYHYSCIKSWFRKKRKEMSVATARNFCPIHDAITL</sequence>
<dbReference type="VEuPathDB" id="FungiDB:GWK60_H07293"/>
<keyword evidence="14" id="KW-0472">Membrane</keyword>
<dbReference type="InterPro" id="IPR001841">
    <property type="entry name" value="Znf_RING"/>
</dbReference>
<evidence type="ECO:0000256" key="17">
    <source>
        <dbReference type="PROSITE-ProRule" id="PRU00175"/>
    </source>
</evidence>
<accession>A0A0W0DWM1</accession>
<keyword evidence="10" id="KW-0967">Endosome</keyword>
<keyword evidence="15" id="KW-0458">Lysosome</keyword>
<comment type="catalytic activity">
    <reaction evidence="1">
        <text>S-ubiquitinyl-[E2 ubiquitin-conjugating enzyme]-L-cysteine + [acceptor protein]-L-lysine = [E2 ubiquitin-conjugating enzyme]-L-cysteine + N(6)-ubiquitinyl-[acceptor protein]-L-lysine.</text>
        <dbReference type="EC" id="2.3.2.27"/>
    </reaction>
</comment>
<dbReference type="InterPro" id="IPR000306">
    <property type="entry name" value="Znf_FYVE"/>
</dbReference>
<feature type="compositionally biased region" description="Acidic residues" evidence="18">
    <location>
        <begin position="102"/>
        <end position="114"/>
    </location>
</feature>
<dbReference type="GO" id="GO:0032266">
    <property type="term" value="F:phosphatidylinositol-3-phosphate binding"/>
    <property type="evidence" value="ECO:0007669"/>
    <property type="project" value="EnsemblFungi"/>
</dbReference>
<reference evidence="19 20" key="1">
    <citation type="submission" date="2015-10" db="EMBL/GenBank/DDBJ databases">
        <title>Draft genomes sequences of Candida glabrata isolates 1A, 1B, 2A, 2B, 3A and 3B.</title>
        <authorList>
            <person name="Haavelsrud O.E."/>
            <person name="Gaustad P."/>
        </authorList>
    </citation>
    <scope>NUCLEOTIDE SEQUENCE [LARGE SCALE GENOMIC DNA]</scope>
    <source>
        <strain evidence="19">910700640</strain>
    </source>
</reference>
<comment type="pathway">
    <text evidence="5">Protein modification; protein ubiquitination.</text>
</comment>
<evidence type="ECO:0000256" key="8">
    <source>
        <dbReference type="ARBA" id="ARBA00022707"/>
    </source>
</evidence>
<evidence type="ECO:0000256" key="9">
    <source>
        <dbReference type="ARBA" id="ARBA00022723"/>
    </source>
</evidence>
<dbReference type="CDD" id="cd16489">
    <property type="entry name" value="mRING-CH-C4HC2H_ZNRF"/>
    <property type="match status" value="1"/>
</dbReference>
<dbReference type="GO" id="GO:0031647">
    <property type="term" value="P:regulation of protein stability"/>
    <property type="evidence" value="ECO:0007669"/>
    <property type="project" value="EnsemblFungi"/>
</dbReference>
<keyword evidence="8" id="KW-0519">Myristate</keyword>
<keyword evidence="7" id="KW-0808">Transferase</keyword>
<evidence type="ECO:0000256" key="3">
    <source>
        <dbReference type="ARBA" id="ARBA00004177"/>
    </source>
</evidence>
<proteinExistence type="predicted"/>
<dbReference type="PANTHER" id="PTHR46661">
    <property type="entry name" value="E3 UBIQUITIN-PROTEIN LIGASE ZNRF1-LIKE PROTEIN"/>
    <property type="match status" value="1"/>
</dbReference>
<keyword evidence="12" id="KW-0833">Ubl conjugation pathway</keyword>
<dbReference type="SUPFAM" id="SSF57850">
    <property type="entry name" value="RING/U-box"/>
    <property type="match status" value="1"/>
</dbReference>
<dbReference type="OrthoDB" id="660555at2759"/>
<name>A0A0W0DWM1_CANGB</name>
<evidence type="ECO:0000256" key="10">
    <source>
        <dbReference type="ARBA" id="ARBA00022753"/>
    </source>
</evidence>
<dbReference type="SUPFAM" id="SSF57903">
    <property type="entry name" value="FYVE/PHD zinc finger"/>
    <property type="match status" value="1"/>
</dbReference>
<keyword evidence="16" id="KW-0449">Lipoprotein</keyword>
<dbReference type="InterPro" id="IPR017455">
    <property type="entry name" value="Znf_FYVE-rel"/>
</dbReference>
<dbReference type="Proteomes" id="UP000054886">
    <property type="component" value="Unassembled WGS sequence"/>
</dbReference>
<dbReference type="InterPro" id="IPR051878">
    <property type="entry name" value="ZNRF_ubiq-protein_ligase"/>
</dbReference>
<comment type="subcellular location">
    <subcellularLocation>
        <location evidence="3">Endosome</location>
    </subcellularLocation>
    <subcellularLocation>
        <location evidence="4">Lysosome</location>
    </subcellularLocation>
    <subcellularLocation>
        <location evidence="2">Membrane</location>
        <topology evidence="2">Peripheral membrane protein</topology>
    </subcellularLocation>
</comment>